<reference evidence="2 3" key="1">
    <citation type="submission" date="2018-03" db="EMBL/GenBank/DDBJ databases">
        <title>Genomes of Pezizomycetes fungi and the evolution of truffles.</title>
        <authorList>
            <person name="Murat C."/>
            <person name="Payen T."/>
            <person name="Noel B."/>
            <person name="Kuo A."/>
            <person name="Martin F.M."/>
        </authorList>
    </citation>
    <scope>NUCLEOTIDE SEQUENCE [LARGE SCALE GENOMIC DNA]</scope>
    <source>
        <strain evidence="2">091103-1</strain>
    </source>
</reference>
<name>A0A317SFD1_9PEZI</name>
<keyword evidence="3" id="KW-1185">Reference proteome</keyword>
<dbReference type="STRING" id="42249.A0A317SFD1"/>
<dbReference type="AlphaFoldDB" id="A0A317SFD1"/>
<dbReference type="InterPro" id="IPR004875">
    <property type="entry name" value="DDE_SF_endonuclease_dom"/>
</dbReference>
<evidence type="ECO:0000313" key="2">
    <source>
        <dbReference type="EMBL" id="PWW71861.1"/>
    </source>
</evidence>
<dbReference type="GO" id="GO:0003676">
    <property type="term" value="F:nucleic acid binding"/>
    <property type="evidence" value="ECO:0007669"/>
    <property type="project" value="InterPro"/>
</dbReference>
<gene>
    <name evidence="2" type="ORF">C7212DRAFT_232199</name>
</gene>
<evidence type="ECO:0000259" key="1">
    <source>
        <dbReference type="Pfam" id="PF03184"/>
    </source>
</evidence>
<feature type="non-terminal residue" evidence="2">
    <location>
        <position position="1"/>
    </location>
</feature>
<protein>
    <submittedName>
        <fullName evidence="2">DDE-domain-containing protein</fullName>
    </submittedName>
</protein>
<sequence length="289" mass="32275">DPNCQAYLGSSTNQELVSVYETISGDGYVLPLMIIVSGAIPQKPWYTSTSIPDIYLIGLSETGYSNNMLSIKWIEHFESFLSLRQQGQYQLLLLDGFDSHCIKEFLGYCNLYKIVVFCLLPHISHLVQPLDVVVFQPYKYYYTEAVESATRTRCTEFDKIEVEFLNTLPSILSFIFKSTTIQSAFKKTGLISYNSEVVFEMLVAVKSANKLCTITLPQLSTDLPTIPQTIQSLKHHADTVLSQLSDLSPSTNASVCMFIRGSFIQAQSGAQVFEDLADTKAVDLTCTTC</sequence>
<comment type="caution">
    <text evidence="2">The sequence shown here is derived from an EMBL/GenBank/DDBJ whole genome shotgun (WGS) entry which is preliminary data.</text>
</comment>
<accession>A0A317SFD1</accession>
<feature type="domain" description="DDE-1" evidence="1">
    <location>
        <begin position="14"/>
        <end position="148"/>
    </location>
</feature>
<dbReference type="Pfam" id="PF03184">
    <property type="entry name" value="DDE_1"/>
    <property type="match status" value="1"/>
</dbReference>
<dbReference type="OrthoDB" id="5425161at2759"/>
<dbReference type="EMBL" id="PYWC01000131">
    <property type="protein sequence ID" value="PWW71861.1"/>
    <property type="molecule type" value="Genomic_DNA"/>
</dbReference>
<evidence type="ECO:0000313" key="3">
    <source>
        <dbReference type="Proteomes" id="UP000246991"/>
    </source>
</evidence>
<proteinExistence type="predicted"/>
<organism evidence="2 3">
    <name type="scientific">Tuber magnatum</name>
    <name type="common">white Piedmont truffle</name>
    <dbReference type="NCBI Taxonomy" id="42249"/>
    <lineage>
        <taxon>Eukaryota</taxon>
        <taxon>Fungi</taxon>
        <taxon>Dikarya</taxon>
        <taxon>Ascomycota</taxon>
        <taxon>Pezizomycotina</taxon>
        <taxon>Pezizomycetes</taxon>
        <taxon>Pezizales</taxon>
        <taxon>Tuberaceae</taxon>
        <taxon>Tuber</taxon>
    </lineage>
</organism>
<dbReference type="Proteomes" id="UP000246991">
    <property type="component" value="Unassembled WGS sequence"/>
</dbReference>